<dbReference type="Pfam" id="PF23598">
    <property type="entry name" value="LRR_14"/>
    <property type="match status" value="1"/>
</dbReference>
<gene>
    <name evidence="13" type="ORF">AAHA92_09108</name>
</gene>
<evidence type="ECO:0000256" key="2">
    <source>
        <dbReference type="ARBA" id="ARBA00004496"/>
    </source>
</evidence>
<proteinExistence type="inferred from homology"/>
<name>A0ABD1HR44_SALDI</name>
<organism evidence="13 14">
    <name type="scientific">Salvia divinorum</name>
    <name type="common">Maria pastora</name>
    <name type="synonym">Diviner's sage</name>
    <dbReference type="NCBI Taxonomy" id="28513"/>
    <lineage>
        <taxon>Eukaryota</taxon>
        <taxon>Viridiplantae</taxon>
        <taxon>Streptophyta</taxon>
        <taxon>Embryophyta</taxon>
        <taxon>Tracheophyta</taxon>
        <taxon>Spermatophyta</taxon>
        <taxon>Magnoliopsida</taxon>
        <taxon>eudicotyledons</taxon>
        <taxon>Gunneridae</taxon>
        <taxon>Pentapetalae</taxon>
        <taxon>asterids</taxon>
        <taxon>lamiids</taxon>
        <taxon>Lamiales</taxon>
        <taxon>Lamiaceae</taxon>
        <taxon>Nepetoideae</taxon>
        <taxon>Mentheae</taxon>
        <taxon>Salviinae</taxon>
        <taxon>Salvia</taxon>
        <taxon>Salvia subgen. Calosphace</taxon>
    </lineage>
</organism>
<evidence type="ECO:0000259" key="11">
    <source>
        <dbReference type="Pfam" id="PF23559"/>
    </source>
</evidence>
<evidence type="ECO:0000256" key="4">
    <source>
        <dbReference type="ARBA" id="ARBA00022490"/>
    </source>
</evidence>
<dbReference type="EMBL" id="JBEAFC010000004">
    <property type="protein sequence ID" value="KAL1558672.1"/>
    <property type="molecule type" value="Genomic_DNA"/>
</dbReference>
<keyword evidence="5" id="KW-0433">Leucine-rich repeat</keyword>
<comment type="subcellular location">
    <subcellularLocation>
        <location evidence="2">Cytoplasm</location>
    </subcellularLocation>
</comment>
<keyword evidence="14" id="KW-1185">Reference proteome</keyword>
<evidence type="ECO:0000313" key="13">
    <source>
        <dbReference type="EMBL" id="KAL1558672.1"/>
    </source>
</evidence>
<feature type="domain" description="Disease resistance protein winged helix" evidence="11">
    <location>
        <begin position="25"/>
        <end position="95"/>
    </location>
</feature>
<sequence>MRVLELIYKHLLEHLKACFLYFGAFREDEEISFREVTRPWVAEGFVHKVGDKSVEDMAKEYFMELVDKSLVMVVKRRSDGRVKSCTLHYLWRDLCFRRSSEDNLLRSVKSNDNLISERGCRLKALQHSSMSYYCQHDRSFHGCGLISTFYVRDMRSLRMLSFYYCYRPIYLMEVQYLVNLRYLVSTYLPPSIGRLTNLEYLRVVTEEEVHLPPAVMRMAKLRCIHVNTEAIYDKHCSSSERNNLESLSRVRISRFKHKRCSSVRPIFADSNAGTHQDFNLRFLALLDSLTVRFWPNIKEFEFPSNIGKLLSLHGSKLSSDKTSIVGKLEHLQVLKFLGNGGPSMGDESW</sequence>
<evidence type="ECO:0000256" key="7">
    <source>
        <dbReference type="ARBA" id="ARBA00022737"/>
    </source>
</evidence>
<evidence type="ECO:0000256" key="9">
    <source>
        <dbReference type="ARBA" id="ARBA00022821"/>
    </source>
</evidence>
<dbReference type="InterPro" id="IPR055414">
    <property type="entry name" value="LRR_R13L4/SHOC2-like"/>
</dbReference>
<keyword evidence="7" id="KW-0677">Repeat</keyword>
<feature type="domain" description="Disease resistance R13L4/SHOC-2-like LRR" evidence="12">
    <location>
        <begin position="149"/>
        <end position="252"/>
    </location>
</feature>
<reference evidence="13 14" key="1">
    <citation type="submission" date="2024-06" db="EMBL/GenBank/DDBJ databases">
        <title>A chromosome level genome sequence of Diviner's sage (Salvia divinorum).</title>
        <authorList>
            <person name="Ford S.A."/>
            <person name="Ro D.-K."/>
            <person name="Ness R.W."/>
            <person name="Phillips M.A."/>
        </authorList>
    </citation>
    <scope>NUCLEOTIDE SEQUENCE [LARGE SCALE GENOMIC DNA]</scope>
    <source>
        <strain evidence="13">SAF-2024a</strain>
        <tissue evidence="13">Leaf</tissue>
    </source>
</reference>
<evidence type="ECO:0000256" key="5">
    <source>
        <dbReference type="ARBA" id="ARBA00022614"/>
    </source>
</evidence>
<dbReference type="PANTHER" id="PTHR23155">
    <property type="entry name" value="DISEASE RESISTANCE PROTEIN RP"/>
    <property type="match status" value="1"/>
</dbReference>
<evidence type="ECO:0000259" key="12">
    <source>
        <dbReference type="Pfam" id="PF23598"/>
    </source>
</evidence>
<dbReference type="GO" id="GO:0009626">
    <property type="term" value="P:plant-type hypersensitive response"/>
    <property type="evidence" value="ECO:0007669"/>
    <property type="project" value="UniProtKB-KW"/>
</dbReference>
<accession>A0ABD1HR44</accession>
<dbReference type="Proteomes" id="UP001567538">
    <property type="component" value="Unassembled WGS sequence"/>
</dbReference>
<dbReference type="InterPro" id="IPR032675">
    <property type="entry name" value="LRR_dom_sf"/>
</dbReference>
<dbReference type="InterPro" id="IPR058922">
    <property type="entry name" value="WHD_DRP"/>
</dbReference>
<comment type="caution">
    <text evidence="13">The sequence shown here is derived from an EMBL/GenBank/DDBJ whole genome shotgun (WGS) entry which is preliminary data.</text>
</comment>
<keyword evidence="4" id="KW-0963">Cytoplasm</keyword>
<keyword evidence="10" id="KW-0067">ATP-binding</keyword>
<dbReference type="Gene3D" id="3.80.10.10">
    <property type="entry name" value="Ribonuclease Inhibitor"/>
    <property type="match status" value="1"/>
</dbReference>
<dbReference type="FunFam" id="1.10.10.10:FF:000322">
    <property type="entry name" value="Probable disease resistance protein At1g63360"/>
    <property type="match status" value="1"/>
</dbReference>
<dbReference type="AlphaFoldDB" id="A0ABD1HR44"/>
<keyword evidence="8" id="KW-0547">Nucleotide-binding</keyword>
<dbReference type="GO" id="GO:0005524">
    <property type="term" value="F:ATP binding"/>
    <property type="evidence" value="ECO:0007669"/>
    <property type="project" value="UniProtKB-KW"/>
</dbReference>
<evidence type="ECO:0000256" key="10">
    <source>
        <dbReference type="ARBA" id="ARBA00022840"/>
    </source>
</evidence>
<keyword evidence="9" id="KW-0611">Plant defense</keyword>
<evidence type="ECO:0000256" key="6">
    <source>
        <dbReference type="ARBA" id="ARBA00022667"/>
    </source>
</evidence>
<keyword evidence="6" id="KW-0381">Hypersensitive response</keyword>
<comment type="similarity">
    <text evidence="3">Belongs to the disease resistance NB-LRR family.</text>
</comment>
<evidence type="ECO:0000256" key="1">
    <source>
        <dbReference type="ARBA" id="ARBA00002074"/>
    </source>
</evidence>
<dbReference type="Pfam" id="PF23559">
    <property type="entry name" value="WHD_DRP"/>
    <property type="match status" value="1"/>
</dbReference>
<dbReference type="PANTHER" id="PTHR23155:SF1152">
    <property type="entry name" value="AAA+ ATPASE DOMAIN-CONTAINING PROTEIN"/>
    <property type="match status" value="1"/>
</dbReference>
<dbReference type="InterPro" id="IPR044974">
    <property type="entry name" value="Disease_R_plants"/>
</dbReference>
<dbReference type="Gene3D" id="1.10.10.10">
    <property type="entry name" value="Winged helix-like DNA-binding domain superfamily/Winged helix DNA-binding domain"/>
    <property type="match status" value="1"/>
</dbReference>
<dbReference type="SUPFAM" id="SSF52058">
    <property type="entry name" value="L domain-like"/>
    <property type="match status" value="1"/>
</dbReference>
<dbReference type="InterPro" id="IPR036388">
    <property type="entry name" value="WH-like_DNA-bd_sf"/>
</dbReference>
<evidence type="ECO:0000256" key="8">
    <source>
        <dbReference type="ARBA" id="ARBA00022741"/>
    </source>
</evidence>
<comment type="function">
    <text evidence="1">Confers resistance to late blight (Phytophthora infestans) races carrying the avirulence gene Avr1. Resistance proteins guard the plant against pathogens that contain an appropriate avirulence protein via an indirect interaction with this avirulence protein. That triggers a defense system including the hypersensitive response, which restricts the pathogen growth.</text>
</comment>
<evidence type="ECO:0000313" key="14">
    <source>
        <dbReference type="Proteomes" id="UP001567538"/>
    </source>
</evidence>
<protein>
    <submittedName>
        <fullName evidence="13">Late blight resistance protein R1A-3</fullName>
    </submittedName>
</protein>
<evidence type="ECO:0000256" key="3">
    <source>
        <dbReference type="ARBA" id="ARBA00008894"/>
    </source>
</evidence>
<dbReference type="GO" id="GO:0005737">
    <property type="term" value="C:cytoplasm"/>
    <property type="evidence" value="ECO:0007669"/>
    <property type="project" value="UniProtKB-SubCell"/>
</dbReference>